<dbReference type="EMBL" id="JBEDNY010000006">
    <property type="protein sequence ID" value="MEZ3165209.1"/>
    <property type="molecule type" value="Genomic_DNA"/>
</dbReference>
<dbReference type="InterPro" id="IPR058994">
    <property type="entry name" value="Ig-containing_halobact"/>
</dbReference>
<accession>A0ABD5M4M3</accession>
<comment type="caution">
    <text evidence="1">The sequence shown here is derived from an EMBL/GenBank/DDBJ whole genome shotgun (WGS) entry which is preliminary data.</text>
</comment>
<evidence type="ECO:0000313" key="2">
    <source>
        <dbReference type="Proteomes" id="UP001567572"/>
    </source>
</evidence>
<proteinExistence type="predicted"/>
<dbReference type="RefSeq" id="WP_371163247.1">
    <property type="nucleotide sequence ID" value="NZ_JBEDNY010000006.1"/>
</dbReference>
<dbReference type="Proteomes" id="UP001567572">
    <property type="component" value="Unassembled WGS sequence"/>
</dbReference>
<name>A0ABD5M4M3_9EURY</name>
<dbReference type="AlphaFoldDB" id="A0ABD5M4M3"/>
<sequence length="160" mass="17044">MPRWTLALCCVLLIATAGCTAPGGSSADVTVENTESTSYRMTAYLIDDPVGAGNLTVRATNDAETREMIELVQLDAAGPYYNLSLGAARNATVCRLSVPPGETTTASFDAWEPGTAVLYVFETPDGRVVRTEFADCPRDSLTHSFVFSDGPENGYQSTCS</sequence>
<gene>
    <name evidence="1" type="ORF">ABNG04_15295</name>
</gene>
<keyword evidence="2" id="KW-1185">Reference proteome</keyword>
<reference evidence="1 2" key="1">
    <citation type="submission" date="2024-06" db="EMBL/GenBank/DDBJ databases">
        <title>Halorubrum miltondacostae sp. nov., a potential PHA producer isolated from an inland solar saltern in Rio Maior, Portugal.</title>
        <authorList>
            <person name="Albuquerque L."/>
            <person name="Viver T."/>
            <person name="Barroso C."/>
            <person name="Claudino R."/>
            <person name="Galvan M."/>
            <person name="Simoes G."/>
            <person name="Lobo Da Cunha A."/>
            <person name="Egas C."/>
        </authorList>
    </citation>
    <scope>NUCLEOTIDE SEQUENCE [LARGE SCALE GENOMIC DNA]</scope>
    <source>
        <strain evidence="1 2">RMP-11</strain>
    </source>
</reference>
<dbReference type="PROSITE" id="PS51257">
    <property type="entry name" value="PROKAR_LIPOPROTEIN"/>
    <property type="match status" value="1"/>
</dbReference>
<organism evidence="1 2">
    <name type="scientific">Halorubrum miltondacostae</name>
    <dbReference type="NCBI Taxonomy" id="3076378"/>
    <lineage>
        <taxon>Archaea</taxon>
        <taxon>Methanobacteriati</taxon>
        <taxon>Methanobacteriota</taxon>
        <taxon>Stenosarchaea group</taxon>
        <taxon>Halobacteria</taxon>
        <taxon>Halobacteriales</taxon>
        <taxon>Haloferacaceae</taxon>
        <taxon>Halorubrum</taxon>
    </lineage>
</organism>
<evidence type="ECO:0000313" key="1">
    <source>
        <dbReference type="EMBL" id="MEZ3165209.1"/>
    </source>
</evidence>
<evidence type="ECO:0008006" key="3">
    <source>
        <dbReference type="Google" id="ProtNLM"/>
    </source>
</evidence>
<protein>
    <recommendedName>
        <fullName evidence="3">Lipoprotein</fullName>
    </recommendedName>
</protein>
<dbReference type="Pfam" id="PF26515">
    <property type="entry name" value="Ig_halo_2"/>
    <property type="match status" value="1"/>
</dbReference>